<feature type="transmembrane region" description="Helical" evidence="1">
    <location>
        <begin position="306"/>
        <end position="327"/>
    </location>
</feature>
<name>A0A934IQW1_9HYPH</name>
<evidence type="ECO:0000259" key="2">
    <source>
        <dbReference type="Pfam" id="PF06791"/>
    </source>
</evidence>
<dbReference type="InterPro" id="IPR009628">
    <property type="entry name" value="Phage_tape_measure_N"/>
</dbReference>
<feature type="domain" description="Bacteriophage tail tape measure N-terminal" evidence="2">
    <location>
        <begin position="25"/>
        <end position="194"/>
    </location>
</feature>
<dbReference type="EMBL" id="JAEKJA010000009">
    <property type="protein sequence ID" value="MBJ3776400.1"/>
    <property type="molecule type" value="Genomic_DNA"/>
</dbReference>
<keyword evidence="1" id="KW-0812">Transmembrane</keyword>
<evidence type="ECO:0000313" key="3">
    <source>
        <dbReference type="EMBL" id="MBJ3776400.1"/>
    </source>
</evidence>
<accession>A0A934IQW1</accession>
<sequence>MAAEIRPLRFLIQAKDNSSPAFARVKQNLGGLTQMWDRFRERGRRAVEVLKDFGLSLEGLKTPFQAMGGWLELFDGQAKAVAQVEAAIKSTGGVAGRTSEQLQAMASALQGKTLFGDEQILQRVVAPLLTFTKIHGEVFDRATATVLDYAQALRTDLQSAAIQVGKALNDPIAGVSALGEAGVQFTEAQKLQIKALVEAGKMAEAQGLILGELATQFAGSAIAAAEAGTGWLTQLQNAWGDFGEGVGGILNDTLKPMAPALQDMVTYLTNMDPAVQRAVVVFTAMYAIVVPLLGALALLVTAIGIIGGPVTIAIAAIAGLVAAYVAFKEDVDAVLGAVRDAVVLFATDMPKALEAVAAEVDRIGAMIAGALDRWLRQRVGNVLADNVKMLWGYLQQLREWRWQVLSTIGDAASDVLSGPDVIHVRDQFTGRVDEAFWLMQESATGAGGATEKQITASFQRMAAAATEAAAATAANVTSRYDELAKGSAGATGGAKAAALKDFEDLKDKLPKLSKDATDKVKESWLDFSRVTSGALSELFDISSAQTFAERIVSVFNRMADRIMDQALKPLEDAIGSALNSAFAPSGTSGGGLFSGLLGSLGLGNLMGGGSGAAPIPKPKPAFASGGSFTVGGAGGIDSQVVAFRATPGERVDVRTPGQAAESGVLHVHFHGVSDAGSFKRNEAQITADLSRAVARGRRSL</sequence>
<proteinExistence type="predicted"/>
<dbReference type="AlphaFoldDB" id="A0A934IQW1"/>
<evidence type="ECO:0000313" key="4">
    <source>
        <dbReference type="Proteomes" id="UP000609531"/>
    </source>
</evidence>
<dbReference type="Pfam" id="PF06791">
    <property type="entry name" value="TMP_2"/>
    <property type="match status" value="1"/>
</dbReference>
<protein>
    <submittedName>
        <fullName evidence="3">Phage tail length tape measure family protein</fullName>
    </submittedName>
</protein>
<organism evidence="3 4">
    <name type="scientific">Acuticoccus mangrovi</name>
    <dbReference type="NCBI Taxonomy" id="2796142"/>
    <lineage>
        <taxon>Bacteria</taxon>
        <taxon>Pseudomonadati</taxon>
        <taxon>Pseudomonadota</taxon>
        <taxon>Alphaproteobacteria</taxon>
        <taxon>Hyphomicrobiales</taxon>
        <taxon>Amorphaceae</taxon>
        <taxon>Acuticoccus</taxon>
    </lineage>
</organism>
<comment type="caution">
    <text evidence="3">The sequence shown here is derived from an EMBL/GenBank/DDBJ whole genome shotgun (WGS) entry which is preliminary data.</text>
</comment>
<reference evidence="3" key="1">
    <citation type="submission" date="2020-12" db="EMBL/GenBank/DDBJ databases">
        <title>Bacterial taxonomy.</title>
        <authorList>
            <person name="Pan X."/>
        </authorList>
    </citation>
    <scope>NUCLEOTIDE SEQUENCE</scope>
    <source>
        <strain evidence="3">B2012</strain>
    </source>
</reference>
<keyword evidence="4" id="KW-1185">Reference proteome</keyword>
<evidence type="ECO:0000256" key="1">
    <source>
        <dbReference type="SAM" id="Phobius"/>
    </source>
</evidence>
<dbReference type="Proteomes" id="UP000609531">
    <property type="component" value="Unassembled WGS sequence"/>
</dbReference>
<feature type="transmembrane region" description="Helical" evidence="1">
    <location>
        <begin position="278"/>
        <end position="300"/>
    </location>
</feature>
<keyword evidence="1" id="KW-1133">Transmembrane helix</keyword>
<gene>
    <name evidence="3" type="ORF">JCR33_11905</name>
</gene>
<keyword evidence="1" id="KW-0472">Membrane</keyword>
<dbReference type="RefSeq" id="WP_198882306.1">
    <property type="nucleotide sequence ID" value="NZ_JAEKJA010000009.1"/>
</dbReference>